<keyword evidence="1" id="KW-1133">Transmembrane helix</keyword>
<reference evidence="2 3" key="1">
    <citation type="submission" date="2016-10" db="EMBL/GenBank/DDBJ databases">
        <authorList>
            <person name="de Groot N.N."/>
        </authorList>
    </citation>
    <scope>NUCLEOTIDE SEQUENCE [LARGE SCALE GENOMIC DNA]</scope>
    <source>
        <strain evidence="2 3">CDM_5</strain>
    </source>
</reference>
<proteinExistence type="predicted"/>
<gene>
    <name evidence="2" type="ORF">SAMN04488691_10982</name>
</gene>
<accession>A0A1H7TKH1</accession>
<dbReference type="OrthoDB" id="293575at2157"/>
<keyword evidence="1" id="KW-0812">Transmembrane</keyword>
<organism evidence="2 3">
    <name type="scientific">Haloferax larsenii</name>
    <dbReference type="NCBI Taxonomy" id="302484"/>
    <lineage>
        <taxon>Archaea</taxon>
        <taxon>Methanobacteriati</taxon>
        <taxon>Methanobacteriota</taxon>
        <taxon>Stenosarchaea group</taxon>
        <taxon>Halobacteria</taxon>
        <taxon>Halobacteriales</taxon>
        <taxon>Haloferacaceae</taxon>
        <taxon>Haloferax</taxon>
    </lineage>
</organism>
<keyword evidence="1" id="KW-0472">Membrane</keyword>
<evidence type="ECO:0000313" key="2">
    <source>
        <dbReference type="EMBL" id="SEL85055.1"/>
    </source>
</evidence>
<dbReference type="RefSeq" id="WP_074795974.1">
    <property type="nucleotide sequence ID" value="NZ_FOAD01000009.1"/>
</dbReference>
<dbReference type="AlphaFoldDB" id="A0A1H7TKH1"/>
<name>A0A1H7TKH1_HALLR</name>
<sequence length="89" mass="9224">MSRGYSTHRSPRHTSSLTPYVLVVAGLVTFCIALLGPIVDVSSGLSITNIAAGEMIVLDGRLLVVSGGLLLISAMSTLFGVALLLLRVA</sequence>
<evidence type="ECO:0000313" key="3">
    <source>
        <dbReference type="Proteomes" id="UP000183894"/>
    </source>
</evidence>
<feature type="transmembrane region" description="Helical" evidence="1">
    <location>
        <begin position="20"/>
        <end position="39"/>
    </location>
</feature>
<protein>
    <submittedName>
        <fullName evidence="2">Uncharacterized protein</fullName>
    </submittedName>
</protein>
<feature type="transmembrane region" description="Helical" evidence="1">
    <location>
        <begin position="62"/>
        <end position="86"/>
    </location>
</feature>
<dbReference type="Proteomes" id="UP000183894">
    <property type="component" value="Unassembled WGS sequence"/>
</dbReference>
<evidence type="ECO:0000256" key="1">
    <source>
        <dbReference type="SAM" id="Phobius"/>
    </source>
</evidence>
<dbReference type="EMBL" id="FOAD01000009">
    <property type="protein sequence ID" value="SEL85055.1"/>
    <property type="molecule type" value="Genomic_DNA"/>
</dbReference>